<organism evidence="12 13">
    <name type="scientific">Alteribacter keqinensis</name>
    <dbReference type="NCBI Taxonomy" id="2483800"/>
    <lineage>
        <taxon>Bacteria</taxon>
        <taxon>Bacillati</taxon>
        <taxon>Bacillota</taxon>
        <taxon>Bacilli</taxon>
        <taxon>Bacillales</taxon>
        <taxon>Bacillaceae</taxon>
        <taxon>Alteribacter</taxon>
    </lineage>
</organism>
<comment type="catalytic activity">
    <reaction evidence="9">
        <text>ATP + H2O = ADP + phosphate + H(+)</text>
        <dbReference type="Rhea" id="RHEA:13065"/>
        <dbReference type="ChEBI" id="CHEBI:15377"/>
        <dbReference type="ChEBI" id="CHEBI:15378"/>
        <dbReference type="ChEBI" id="CHEBI:30616"/>
        <dbReference type="ChEBI" id="CHEBI:43474"/>
        <dbReference type="ChEBI" id="CHEBI:456216"/>
        <dbReference type="EC" id="5.6.2.4"/>
    </reaction>
</comment>
<dbReference type="InterPro" id="IPR032830">
    <property type="entry name" value="XPB/Ssl2_N"/>
</dbReference>
<dbReference type="InterPro" id="IPR006935">
    <property type="entry name" value="Helicase/UvrB_N"/>
</dbReference>
<evidence type="ECO:0000256" key="8">
    <source>
        <dbReference type="ARBA" id="ARBA00034808"/>
    </source>
</evidence>
<dbReference type="Pfam" id="PF04851">
    <property type="entry name" value="ResIII"/>
    <property type="match status" value="1"/>
</dbReference>
<dbReference type="InterPro" id="IPR032438">
    <property type="entry name" value="ERCC3_RAD25_C"/>
</dbReference>
<dbReference type="SUPFAM" id="SSF52540">
    <property type="entry name" value="P-loop containing nucleoside triphosphate hydrolases"/>
    <property type="match status" value="2"/>
</dbReference>
<keyword evidence="2" id="KW-0547">Nucleotide-binding</keyword>
<keyword evidence="6" id="KW-0413">Isomerase</keyword>
<dbReference type="InterPro" id="IPR027417">
    <property type="entry name" value="P-loop_NTPase"/>
</dbReference>
<evidence type="ECO:0000256" key="4">
    <source>
        <dbReference type="ARBA" id="ARBA00022806"/>
    </source>
</evidence>
<accession>A0A3M7TY43</accession>
<keyword evidence="4 12" id="KW-0347">Helicase</keyword>
<evidence type="ECO:0000256" key="6">
    <source>
        <dbReference type="ARBA" id="ARBA00023235"/>
    </source>
</evidence>
<dbReference type="EMBL" id="RHIB01000001">
    <property type="protein sequence ID" value="RNA69714.1"/>
    <property type="molecule type" value="Genomic_DNA"/>
</dbReference>
<keyword evidence="5" id="KW-0067">ATP-binding</keyword>
<keyword evidence="13" id="KW-1185">Reference proteome</keyword>
<evidence type="ECO:0000256" key="7">
    <source>
        <dbReference type="ARBA" id="ARBA00034617"/>
    </source>
</evidence>
<dbReference type="InterPro" id="IPR050615">
    <property type="entry name" value="ATP-dep_DNA_Helicase"/>
</dbReference>
<evidence type="ECO:0000313" key="13">
    <source>
        <dbReference type="Proteomes" id="UP000278746"/>
    </source>
</evidence>
<dbReference type="NCBIfam" id="NF045503">
    <property type="entry name" value="repair_heli_XPB"/>
    <property type="match status" value="1"/>
</dbReference>
<evidence type="ECO:0000256" key="2">
    <source>
        <dbReference type="ARBA" id="ARBA00022741"/>
    </source>
</evidence>
<dbReference type="PANTHER" id="PTHR11274">
    <property type="entry name" value="RAD25/XP-B DNA REPAIR HELICASE"/>
    <property type="match status" value="1"/>
</dbReference>
<evidence type="ECO:0000259" key="10">
    <source>
        <dbReference type="PROSITE" id="PS51192"/>
    </source>
</evidence>
<reference evidence="12 13" key="1">
    <citation type="submission" date="2018-10" db="EMBL/GenBank/DDBJ databases">
        <title>Bacillus Keqinensis sp. nov., a moderately halophilic bacterium isolated from a saline-alkaline lake.</title>
        <authorList>
            <person name="Wang H."/>
        </authorList>
    </citation>
    <scope>NUCLEOTIDE SEQUENCE [LARGE SCALE GENOMIC DNA]</scope>
    <source>
        <strain evidence="12 13">KQ-3</strain>
    </source>
</reference>
<evidence type="ECO:0000313" key="12">
    <source>
        <dbReference type="EMBL" id="RNA69714.1"/>
    </source>
</evidence>
<dbReference type="GO" id="GO:0005524">
    <property type="term" value="F:ATP binding"/>
    <property type="evidence" value="ECO:0007669"/>
    <property type="project" value="UniProtKB-KW"/>
</dbReference>
<dbReference type="Pfam" id="PF13625">
    <property type="entry name" value="Helicase_C_3"/>
    <property type="match status" value="1"/>
</dbReference>
<comment type="similarity">
    <text evidence="1">Belongs to the helicase family. RAD25/XPB subfamily.</text>
</comment>
<comment type="catalytic activity">
    <reaction evidence="7">
        <text>Couples ATP hydrolysis with the unwinding of duplex DNA by translocating in the 3'-5' direction.</text>
        <dbReference type="EC" id="5.6.2.4"/>
    </reaction>
</comment>
<dbReference type="Pfam" id="PF16203">
    <property type="entry name" value="ERCC3_RAD25_C"/>
    <property type="match status" value="1"/>
</dbReference>
<dbReference type="SMART" id="SM00487">
    <property type="entry name" value="DEXDc"/>
    <property type="match status" value="1"/>
</dbReference>
<keyword evidence="3" id="KW-0378">Hydrolase</keyword>
<evidence type="ECO:0000256" key="1">
    <source>
        <dbReference type="ARBA" id="ARBA00006637"/>
    </source>
</evidence>
<comment type="caution">
    <text evidence="12">The sequence shown here is derived from an EMBL/GenBank/DDBJ whole genome shotgun (WGS) entry which is preliminary data.</text>
</comment>
<dbReference type="EC" id="5.6.2.4" evidence="8"/>
<gene>
    <name evidence="12" type="ORF">EBO34_07200</name>
</gene>
<dbReference type="OrthoDB" id="9802848at2"/>
<evidence type="ECO:0000259" key="11">
    <source>
        <dbReference type="PROSITE" id="PS51194"/>
    </source>
</evidence>
<proteinExistence type="inferred from homology"/>
<dbReference type="PROSITE" id="PS51192">
    <property type="entry name" value="HELICASE_ATP_BIND_1"/>
    <property type="match status" value="1"/>
</dbReference>
<dbReference type="GO" id="GO:0016787">
    <property type="term" value="F:hydrolase activity"/>
    <property type="evidence" value="ECO:0007669"/>
    <property type="project" value="UniProtKB-KW"/>
</dbReference>
<dbReference type="GO" id="GO:0003677">
    <property type="term" value="F:DNA binding"/>
    <property type="evidence" value="ECO:0007669"/>
    <property type="project" value="InterPro"/>
</dbReference>
<dbReference type="AlphaFoldDB" id="A0A3M7TY43"/>
<evidence type="ECO:0000256" key="9">
    <source>
        <dbReference type="ARBA" id="ARBA00048988"/>
    </source>
</evidence>
<dbReference type="InterPro" id="IPR001650">
    <property type="entry name" value="Helicase_C-like"/>
</dbReference>
<dbReference type="RefSeq" id="WP_122897227.1">
    <property type="nucleotide sequence ID" value="NZ_RHIB01000001.1"/>
</dbReference>
<name>A0A3M7TY43_9BACI</name>
<sequence length="548" mass="62951">MNPERPLLVQADRMIYVQTNHREYKIIHPVIQEIADLIKTPSAIHVYRMSEYSIWYACEQGITYEELASFLTDFSKVNPPHALLDWIKEQCERFNLLEIIKGKKGKLYIVSKKKGLLISLFCEKEEVLITKDGYEAMAIRPADRSRIKQTLMDAGYPVRDSGGYEEGTEASISLKPEVMLRPYQREACESLIKRRHLDGGNGVIVLPCGAGKTIVGLAIMAEIKQEVLVLTPNDTSLRQWEREIKNKTTVKEGSVGIYRPGQQTMFPITITTYQMLTHRKSKNGSFSHLPLFQNRRWGLIIYDEVHLLPAPLFRFAALLHSTRRVGLTATCVREDKKEKDIFSLIGPKRYEAGIQMLEQNHWIAKPVCKEIRVQFSEEDAVAHWYKSKREQFRHASENLKKLDVLETLLERHQGEKIIVIGSYLNQLKQVRERTGFPLITGETPKEERERLFQAFRDSKVTTLILSKVANLALDLPDAQVGIQLSGAYGSRQEEAQRIGRLLRLSDKGRSVTFYSLVTAGTKEEERAGNRQLFMIEQGYEYESEEWTS</sequence>
<dbReference type="PANTHER" id="PTHR11274:SF0">
    <property type="entry name" value="GENERAL TRANSCRIPTION AND DNA REPAIR FACTOR IIH HELICASE SUBUNIT XPB"/>
    <property type="match status" value="1"/>
</dbReference>
<dbReference type="Proteomes" id="UP000278746">
    <property type="component" value="Unassembled WGS sequence"/>
</dbReference>
<feature type="domain" description="Helicase C-terminal" evidence="11">
    <location>
        <begin position="400"/>
        <end position="548"/>
    </location>
</feature>
<dbReference type="Gene3D" id="3.40.50.300">
    <property type="entry name" value="P-loop containing nucleotide triphosphate hydrolases"/>
    <property type="match status" value="2"/>
</dbReference>
<evidence type="ECO:0000256" key="3">
    <source>
        <dbReference type="ARBA" id="ARBA00022801"/>
    </source>
</evidence>
<evidence type="ECO:0000256" key="5">
    <source>
        <dbReference type="ARBA" id="ARBA00022840"/>
    </source>
</evidence>
<dbReference type="InterPro" id="IPR014001">
    <property type="entry name" value="Helicase_ATP-bd"/>
</dbReference>
<dbReference type="PROSITE" id="PS51194">
    <property type="entry name" value="HELICASE_CTER"/>
    <property type="match status" value="1"/>
</dbReference>
<dbReference type="SMART" id="SM00490">
    <property type="entry name" value="HELICc"/>
    <property type="match status" value="1"/>
</dbReference>
<dbReference type="GO" id="GO:0043138">
    <property type="term" value="F:3'-5' DNA helicase activity"/>
    <property type="evidence" value="ECO:0007669"/>
    <property type="project" value="UniProtKB-EC"/>
</dbReference>
<protein>
    <recommendedName>
        <fullName evidence="8">DNA 3'-5' helicase</fullName>
        <ecNumber evidence="8">5.6.2.4</ecNumber>
    </recommendedName>
</protein>
<feature type="domain" description="Helicase ATP-binding" evidence="10">
    <location>
        <begin position="193"/>
        <end position="349"/>
    </location>
</feature>